<dbReference type="SMART" id="SM00252">
    <property type="entry name" value="SH2"/>
    <property type="match status" value="1"/>
</dbReference>
<evidence type="ECO:0000256" key="1">
    <source>
        <dbReference type="ARBA" id="ARBA00009689"/>
    </source>
</evidence>
<comment type="function">
    <text evidence="6">Binds differentially to the SH3 domains of certain proteins of signal transduction pathways. Binds to phosphatidylinositols; linking the hemopoietic tyrosine kinase fes to the cytoplasmic membrane in a phosphorylation dependent mechanism.</text>
</comment>
<feature type="compositionally biased region" description="Low complexity" evidence="9">
    <location>
        <begin position="768"/>
        <end position="779"/>
    </location>
</feature>
<dbReference type="FunFam" id="2.30.29.30:FF:000147">
    <property type="entry name" value="SH3 domain-binding protein 2 isoform X2"/>
    <property type="match status" value="1"/>
</dbReference>
<dbReference type="SMART" id="SM00233">
    <property type="entry name" value="PH"/>
    <property type="match status" value="1"/>
</dbReference>
<dbReference type="SUPFAM" id="SSF50729">
    <property type="entry name" value="PH domain-like"/>
    <property type="match status" value="1"/>
</dbReference>
<dbReference type="InterPro" id="IPR000980">
    <property type="entry name" value="SH2"/>
</dbReference>
<reference evidence="13" key="1">
    <citation type="submission" date="2012-07" db="EMBL/GenBank/DDBJ databases">
        <title>Genome of the Chinese tree shrew, a rising model animal genetically related to primates.</title>
        <authorList>
            <person name="Zhang G."/>
            <person name="Fan Y."/>
            <person name="Yao Y."/>
            <person name="Huang Z."/>
        </authorList>
    </citation>
    <scope>NUCLEOTIDE SEQUENCE [LARGE SCALE GENOMIC DNA]</scope>
</reference>
<dbReference type="STRING" id="246437.L9KJ38"/>
<dbReference type="PROSITE" id="PS50001">
    <property type="entry name" value="SH2"/>
    <property type="match status" value="1"/>
</dbReference>
<evidence type="ECO:0000256" key="7">
    <source>
        <dbReference type="ARBA" id="ARBA00070257"/>
    </source>
</evidence>
<dbReference type="GO" id="GO:0017124">
    <property type="term" value="F:SH3 domain binding"/>
    <property type="evidence" value="ECO:0007669"/>
    <property type="project" value="UniProtKB-KW"/>
</dbReference>
<keyword evidence="3 8" id="KW-0727">SH2 domain</keyword>
<dbReference type="Pfam" id="PF15914">
    <property type="entry name" value="FAM193_C"/>
    <property type="match status" value="1"/>
</dbReference>
<feature type="compositionally biased region" description="Polar residues" evidence="9">
    <location>
        <begin position="608"/>
        <end position="617"/>
    </location>
</feature>
<feature type="compositionally biased region" description="Low complexity" evidence="9">
    <location>
        <begin position="332"/>
        <end position="344"/>
    </location>
</feature>
<dbReference type="InterPro" id="IPR035847">
    <property type="entry name" value="SH3BP2_SH2"/>
</dbReference>
<feature type="region of interest" description="Disordered" evidence="9">
    <location>
        <begin position="1001"/>
        <end position="1294"/>
    </location>
</feature>
<feature type="compositionally biased region" description="Low complexity" evidence="9">
    <location>
        <begin position="496"/>
        <end position="505"/>
    </location>
</feature>
<feature type="compositionally biased region" description="Basic and acidic residues" evidence="9">
    <location>
        <begin position="1203"/>
        <end position="1214"/>
    </location>
</feature>
<proteinExistence type="inferred from homology"/>
<evidence type="ECO:0000256" key="8">
    <source>
        <dbReference type="PROSITE-ProRule" id="PRU00191"/>
    </source>
</evidence>
<sequence length="1416" mass="158733">MGLGTASSDPACSCEACSERREISAETDREPQQLQNYWSEVRYMVRCIYRQAGTPLADDQDQSLVPDKEGVKELVDRLCERDPYQLYQRLEQQAREYVLEMKVRLLRQLSAAAKVKAPSGLQGPPQAHQFISLLLEEYGALCQAARSISTFLGTLENEHLKKFQVTWELHNKHLFENLVFSEPLLQSNLPALVSQIRLGTTTHDTCNEDTYSTLLQRYQRSEEELRKVAEEWLECQKRIDAYVDEQLTNKKAVTGENNFTDTMRHVLSSRLSMPDCPNCNYRRRCACDDCSLSHILTCGIMDPPVTDDIHIHQLPLQVDSAPDYLSEMRPPSVSSASSGSGSSSPITIQQHPRLILTDNGSAPTFCSDDEDVAPLSAKFADIYPLSNYDDTEVVANMNGIHSELNGGGENMALKDELPAESTTYIASPLLEIELSYLATGLVFTGIPSLTELPCLGMGTLKSPNDPDCEGHRCENGVYDPQQDDGDESVDEDSCSEHSSSTSTSTNQKEGKYCDCCYCEFFGHGGLEEKARLEAEARAREHLHLQEEQRRQEEEDDDDEEEEHFKEEFQRLQELQKLRAVKKKKKERPNKDCSKLDMLARDFRAASESVPNSENIHNGSLEHTEELETSSHSPSRNMNHTESRPGPGADGDTTDLLDTRDSKLLLPKEVNGKQHEPLSFLFDIMHHHKEGNGKQKLKQTSKTSCEQVRKSAELSKATEGQPKPRTQTESKTKVVELTSLAEQKRDDRKVNSNNNNKKQLNHIKEEKSIPIPTEPTSPSEHQQNNKLMLSDSLQPKGKNKKNKKKKGDRVNNSIDDVFLPKDIDLDSVDMDETEREVEYFKSFMAAEEMHWPVPMKAIGAQNLLTMPGGVAKAGYLHKKGGTQLQLLKWPLRFVIIHKRCIYYFKSSTSASPQGAFSLNGYNRVMRAAEETTSNNVFPFKIIHISKKHRTWFFSASSEDERKSWMALLRREIGHFHEKKELPLDTSDSSSDTDSFYGAIERPVDISLSPYPTDNEDYEHDDEDDSYMEPDSPEPVKPEDALTHPPAYPPPPVPTPRKPALSDMPRAHSFTSKGPGPLLPPPPPKRSLPDAGLGPEDSKRDPLGPRWAEAGPRMPATPRRMSDPPLGSVPTVPVLRKHPCFQEIASPGLEPRIPSHGATSASSSASVTTATSRNCDKLQSFHLSPRGPPTSEPPPVPTNKPKFLKIVEEAPHRDAARPGLFVPPVAPRPPALKLHTSETTARPAVMPRPEKPPLPHLQRSPPDGQSFRSFSFEKPRQPSQADTGGEDSDEDYEKARLSRAQIPSGQWVPLPNSVFINTTESCEVERLFKATSPQGEPQDGLYCIRNSSTKSGKVLVVWDKTSNKVRNYRIFEKDAKFYLESEVLFVSVGSMVEHYHTHVLPSHQSLLLQHPYGYAGPR</sequence>
<dbReference type="SUPFAM" id="SSF55550">
    <property type="entry name" value="SH2 domain"/>
    <property type="match status" value="1"/>
</dbReference>
<feature type="region of interest" description="Disordered" evidence="9">
    <location>
        <begin position="543"/>
        <end position="569"/>
    </location>
</feature>
<evidence type="ECO:0000256" key="9">
    <source>
        <dbReference type="SAM" id="MobiDB-lite"/>
    </source>
</evidence>
<evidence type="ECO:0000256" key="2">
    <source>
        <dbReference type="ARBA" id="ARBA00022553"/>
    </source>
</evidence>
<dbReference type="InterPro" id="IPR001849">
    <property type="entry name" value="PH_domain"/>
</dbReference>
<feature type="domain" description="PH" evidence="11">
    <location>
        <begin position="868"/>
        <end position="972"/>
    </location>
</feature>
<evidence type="ECO:0000259" key="10">
    <source>
        <dbReference type="PROSITE" id="PS50001"/>
    </source>
</evidence>
<feature type="region of interest" description="Disordered" evidence="9">
    <location>
        <begin position="605"/>
        <end position="812"/>
    </location>
</feature>
<reference evidence="13" key="2">
    <citation type="journal article" date="2013" name="Nat. Commun.">
        <title>Genome of the Chinese tree shrew.</title>
        <authorList>
            <person name="Fan Y."/>
            <person name="Huang Z.Y."/>
            <person name="Cao C.C."/>
            <person name="Chen C.S."/>
            <person name="Chen Y.X."/>
            <person name="Fan D.D."/>
            <person name="He J."/>
            <person name="Hou H.L."/>
            <person name="Hu L."/>
            <person name="Hu X.T."/>
            <person name="Jiang X.T."/>
            <person name="Lai R."/>
            <person name="Lang Y.S."/>
            <person name="Liang B."/>
            <person name="Liao S.G."/>
            <person name="Mu D."/>
            <person name="Ma Y.Y."/>
            <person name="Niu Y.Y."/>
            <person name="Sun X.Q."/>
            <person name="Xia J.Q."/>
            <person name="Xiao J."/>
            <person name="Xiong Z.Q."/>
            <person name="Xu L."/>
            <person name="Yang L."/>
            <person name="Zhang Y."/>
            <person name="Zhao W."/>
            <person name="Zhao X.D."/>
            <person name="Zheng Y.T."/>
            <person name="Zhou J.M."/>
            <person name="Zhu Y.B."/>
            <person name="Zhang G.J."/>
            <person name="Wang J."/>
            <person name="Yao Y.G."/>
        </authorList>
    </citation>
    <scope>NUCLEOTIDE SEQUENCE [LARGE SCALE GENOMIC DNA]</scope>
</reference>
<dbReference type="PANTHER" id="PTHR15109">
    <property type="entry name" value="AGAP004327-PA"/>
    <property type="match status" value="1"/>
</dbReference>
<feature type="compositionally biased region" description="Acidic residues" evidence="9">
    <location>
        <begin position="1012"/>
        <end position="1030"/>
    </location>
</feature>
<dbReference type="Pfam" id="PF00169">
    <property type="entry name" value="PH"/>
    <property type="match status" value="1"/>
</dbReference>
<feature type="compositionally biased region" description="Polar residues" evidence="9">
    <location>
        <begin position="780"/>
        <end position="792"/>
    </location>
</feature>
<dbReference type="CDD" id="cd13308">
    <property type="entry name" value="PH_3BP2"/>
    <property type="match status" value="1"/>
</dbReference>
<dbReference type="EMBL" id="KB320803">
    <property type="protein sequence ID" value="ELW62761.1"/>
    <property type="molecule type" value="Genomic_DNA"/>
</dbReference>
<dbReference type="FunCoup" id="L9KJ38">
    <property type="interactions" value="2473"/>
</dbReference>
<comment type="similarity">
    <text evidence="1">Belongs to the FAM193 family.</text>
</comment>
<feature type="compositionally biased region" description="Basic residues" evidence="9">
    <location>
        <begin position="796"/>
        <end position="806"/>
    </location>
</feature>
<dbReference type="Proteomes" id="UP000011518">
    <property type="component" value="Unassembled WGS sequence"/>
</dbReference>
<keyword evidence="5" id="KW-0175">Coiled coil</keyword>
<dbReference type="Gene3D" id="2.30.29.30">
    <property type="entry name" value="Pleckstrin-homology domain (PH domain)/Phosphotyrosine-binding domain (PTB)"/>
    <property type="match status" value="1"/>
</dbReference>
<dbReference type="PANTHER" id="PTHR15109:SF2">
    <property type="entry name" value="PROTEIN FAM193A"/>
    <property type="match status" value="1"/>
</dbReference>
<dbReference type="InterPro" id="IPR029717">
    <property type="entry name" value="FAM193"/>
</dbReference>
<protein>
    <recommendedName>
        <fullName evidence="7">SH3 domain-binding protein 2</fullName>
    </recommendedName>
</protein>
<feature type="compositionally biased region" description="Low complexity" evidence="9">
    <location>
        <begin position="1156"/>
        <end position="1170"/>
    </location>
</feature>
<feature type="compositionally biased region" description="Pro residues" evidence="9">
    <location>
        <begin position="1044"/>
        <end position="1055"/>
    </location>
</feature>
<feature type="compositionally biased region" description="Basic and acidic residues" evidence="9">
    <location>
        <begin position="543"/>
        <end position="552"/>
    </location>
</feature>
<keyword evidence="2" id="KW-0597">Phosphoprotein</keyword>
<dbReference type="FunFam" id="3.30.505.10:FF:000043">
    <property type="entry name" value="SH3 domain binding protein 2"/>
    <property type="match status" value="1"/>
</dbReference>
<dbReference type="Gene3D" id="3.30.505.10">
    <property type="entry name" value="SH2 domain"/>
    <property type="match status" value="1"/>
</dbReference>
<dbReference type="InterPro" id="IPR011993">
    <property type="entry name" value="PH-like_dom_sf"/>
</dbReference>
<dbReference type="eggNOG" id="ENOG502RF2Z">
    <property type="taxonomic scope" value="Eukaryota"/>
</dbReference>
<dbReference type="Pfam" id="PF00017">
    <property type="entry name" value="SH2"/>
    <property type="match status" value="1"/>
</dbReference>
<dbReference type="PROSITE" id="PS50003">
    <property type="entry name" value="PH_DOMAIN"/>
    <property type="match status" value="1"/>
</dbReference>
<dbReference type="InterPro" id="IPR031802">
    <property type="entry name" value="FAM193_C"/>
</dbReference>
<evidence type="ECO:0000256" key="6">
    <source>
        <dbReference type="ARBA" id="ARBA00056733"/>
    </source>
</evidence>
<dbReference type="InterPro" id="IPR036860">
    <property type="entry name" value="SH2_dom_sf"/>
</dbReference>
<evidence type="ECO:0000256" key="5">
    <source>
        <dbReference type="ARBA" id="ARBA00023054"/>
    </source>
</evidence>
<dbReference type="CDD" id="cd10359">
    <property type="entry name" value="SH2_SH3BP2"/>
    <property type="match status" value="1"/>
</dbReference>
<evidence type="ECO:0000313" key="12">
    <source>
        <dbReference type="EMBL" id="ELW62761.1"/>
    </source>
</evidence>
<feature type="compositionally biased region" description="Acidic residues" evidence="9">
    <location>
        <begin position="481"/>
        <end position="493"/>
    </location>
</feature>
<accession>L9KJ38</accession>
<gene>
    <name evidence="12" type="ORF">TREES_T100000771</name>
</gene>
<feature type="compositionally biased region" description="Low complexity" evidence="9">
    <location>
        <begin position="644"/>
        <end position="655"/>
    </location>
</feature>
<evidence type="ECO:0000313" key="13">
    <source>
        <dbReference type="Proteomes" id="UP000011518"/>
    </source>
</evidence>
<feature type="region of interest" description="Disordered" evidence="9">
    <location>
        <begin position="471"/>
        <end position="509"/>
    </location>
</feature>
<feature type="compositionally biased region" description="Pro residues" evidence="9">
    <location>
        <begin position="1184"/>
        <end position="1196"/>
    </location>
</feature>
<name>L9KJ38_TUPCH</name>
<feature type="region of interest" description="Disordered" evidence="9">
    <location>
        <begin position="326"/>
        <end position="346"/>
    </location>
</feature>
<keyword evidence="13" id="KW-1185">Reference proteome</keyword>
<keyword evidence="4" id="KW-0729">SH3-binding</keyword>
<dbReference type="InParanoid" id="L9KJ38"/>
<organism evidence="12 13">
    <name type="scientific">Tupaia chinensis</name>
    <name type="common">Chinese tree shrew</name>
    <name type="synonym">Tupaia belangeri chinensis</name>
    <dbReference type="NCBI Taxonomy" id="246437"/>
    <lineage>
        <taxon>Eukaryota</taxon>
        <taxon>Metazoa</taxon>
        <taxon>Chordata</taxon>
        <taxon>Craniata</taxon>
        <taxon>Vertebrata</taxon>
        <taxon>Euteleostomi</taxon>
        <taxon>Mammalia</taxon>
        <taxon>Eutheria</taxon>
        <taxon>Euarchontoglires</taxon>
        <taxon>Scandentia</taxon>
        <taxon>Tupaiidae</taxon>
        <taxon>Tupaia</taxon>
    </lineage>
</organism>
<evidence type="ECO:0000259" key="11">
    <source>
        <dbReference type="PROSITE" id="PS50003"/>
    </source>
</evidence>
<evidence type="ECO:0000256" key="3">
    <source>
        <dbReference type="ARBA" id="ARBA00022999"/>
    </source>
</evidence>
<evidence type="ECO:0000256" key="4">
    <source>
        <dbReference type="ARBA" id="ARBA00023036"/>
    </source>
</evidence>
<feature type="domain" description="SH2" evidence="10">
    <location>
        <begin position="1305"/>
        <end position="1410"/>
    </location>
</feature>
<feature type="compositionally biased region" description="Pro residues" evidence="9">
    <location>
        <begin position="1075"/>
        <end position="1084"/>
    </location>
</feature>